<evidence type="ECO:0000313" key="2">
    <source>
        <dbReference type="Proteomes" id="UP001069090"/>
    </source>
</evidence>
<dbReference type="PROSITE" id="PS51257">
    <property type="entry name" value="PROKAR_LIPOPROTEIN"/>
    <property type="match status" value="1"/>
</dbReference>
<dbReference type="Proteomes" id="UP001069090">
    <property type="component" value="Unassembled WGS sequence"/>
</dbReference>
<accession>A0A9J6RS23</accession>
<reference evidence="1 2" key="1">
    <citation type="submission" date="2022-12" db="EMBL/GenBank/DDBJ databases">
        <title>Dasania phycosphaerae sp. nov., isolated from particulate material of the south coast of Korea.</title>
        <authorList>
            <person name="Jiang Y."/>
        </authorList>
    </citation>
    <scope>NUCLEOTIDE SEQUENCE [LARGE SCALE GENOMIC DNA]</scope>
    <source>
        <strain evidence="1 2">GY-19</strain>
    </source>
</reference>
<keyword evidence="2" id="KW-1185">Reference proteome</keyword>
<protein>
    <submittedName>
        <fullName evidence="1">Uncharacterized protein</fullName>
    </submittedName>
</protein>
<organism evidence="1 2">
    <name type="scientific">Dasania phycosphaerae</name>
    <dbReference type="NCBI Taxonomy" id="2950436"/>
    <lineage>
        <taxon>Bacteria</taxon>
        <taxon>Pseudomonadati</taxon>
        <taxon>Pseudomonadota</taxon>
        <taxon>Gammaproteobacteria</taxon>
        <taxon>Cellvibrionales</taxon>
        <taxon>Spongiibacteraceae</taxon>
        <taxon>Dasania</taxon>
    </lineage>
</organism>
<gene>
    <name evidence="1" type="ORF">O0V09_16790</name>
</gene>
<dbReference type="EMBL" id="JAPTGG010000017">
    <property type="protein sequence ID" value="MCZ0866869.1"/>
    <property type="molecule type" value="Genomic_DNA"/>
</dbReference>
<proteinExistence type="predicted"/>
<sequence>MLYKIMKVTFLVVFVGLLTACAGSQFYHENIMRGQVVGIDNDEVVVCIGSEDGAETGQELQVYRYVWEGAVEEGDDDYRVDYVGTLQIKSVVNDHFARAISTKGNVKKHDIVELKK</sequence>
<name>A0A9J6RS23_9GAMM</name>
<comment type="caution">
    <text evidence="1">The sequence shown here is derived from an EMBL/GenBank/DDBJ whole genome shotgun (WGS) entry which is preliminary data.</text>
</comment>
<dbReference type="RefSeq" id="WP_258332818.1">
    <property type="nucleotide sequence ID" value="NZ_JAPTGG010000017.1"/>
</dbReference>
<evidence type="ECO:0000313" key="1">
    <source>
        <dbReference type="EMBL" id="MCZ0866869.1"/>
    </source>
</evidence>
<dbReference type="AlphaFoldDB" id="A0A9J6RS23"/>